<dbReference type="InterPro" id="IPR050237">
    <property type="entry name" value="ATP-dep_AMP-bd_enzyme"/>
</dbReference>
<dbReference type="InterPro" id="IPR045851">
    <property type="entry name" value="AMP-bd_C_sf"/>
</dbReference>
<dbReference type="InterPro" id="IPR020845">
    <property type="entry name" value="AMP-binding_CS"/>
</dbReference>
<dbReference type="Pfam" id="PF13193">
    <property type="entry name" value="AMP-binding_C"/>
    <property type="match status" value="1"/>
</dbReference>
<dbReference type="PANTHER" id="PTHR43767">
    <property type="entry name" value="LONG-CHAIN-FATTY-ACID--COA LIGASE"/>
    <property type="match status" value="1"/>
</dbReference>
<keyword evidence="4" id="KW-1185">Reference proteome</keyword>
<dbReference type="InterPro" id="IPR000873">
    <property type="entry name" value="AMP-dep_synth/lig_dom"/>
</dbReference>
<gene>
    <name evidence="3" type="ORF">K0T92_21560</name>
</gene>
<dbReference type="PANTHER" id="PTHR43767:SF10">
    <property type="entry name" value="SURFACTIN SYNTHASE SUBUNIT 1"/>
    <property type="match status" value="1"/>
</dbReference>
<dbReference type="Pfam" id="PF00501">
    <property type="entry name" value="AMP-binding"/>
    <property type="match status" value="1"/>
</dbReference>
<evidence type="ECO:0000313" key="3">
    <source>
        <dbReference type="EMBL" id="MBW7477310.1"/>
    </source>
</evidence>
<dbReference type="InterPro" id="IPR025110">
    <property type="entry name" value="AMP-bd_C"/>
</dbReference>
<dbReference type="RefSeq" id="WP_219874562.1">
    <property type="nucleotide sequence ID" value="NZ_JAHZIJ010000022.1"/>
</dbReference>
<comment type="caution">
    <text evidence="3">The sequence shown here is derived from an EMBL/GenBank/DDBJ whole genome shotgun (WGS) entry which is preliminary data.</text>
</comment>
<proteinExistence type="predicted"/>
<evidence type="ECO:0000313" key="4">
    <source>
        <dbReference type="Proteomes" id="UP000812277"/>
    </source>
</evidence>
<dbReference type="CDD" id="cd04433">
    <property type="entry name" value="AFD_class_I"/>
    <property type="match status" value="1"/>
</dbReference>
<evidence type="ECO:0000259" key="1">
    <source>
        <dbReference type="Pfam" id="PF00501"/>
    </source>
</evidence>
<evidence type="ECO:0000259" key="2">
    <source>
        <dbReference type="Pfam" id="PF13193"/>
    </source>
</evidence>
<dbReference type="Proteomes" id="UP000812277">
    <property type="component" value="Unassembled WGS sequence"/>
</dbReference>
<name>A0ABS7DBP1_9BACL</name>
<dbReference type="SUPFAM" id="SSF56801">
    <property type="entry name" value="Acetyl-CoA synthetase-like"/>
    <property type="match status" value="1"/>
</dbReference>
<protein>
    <submittedName>
        <fullName evidence="3">Fatty acid--CoA ligase family protein</fullName>
    </submittedName>
</protein>
<sequence>MNLCLPDIDSGEPCIISKAVTTYGQFQSIIREWEERLQGVGVGQGISVAVQIPASVTLLAVLYAVWRAGGTVILLDPRWKEAECGRALEQCRPHLRITAKQERSAMIAFRVEEPVSIERMYADSNIDNSIQLVQFTSGSTGMPKIIGRTAASLHAELERLKAANHRVVRNDKVLILCSITHTYGLITGVMQTLAAGASLVFAPSPQPHQMLETMTAHRVTCMFGVPAHFELLATLQPNLLFPDLRVAASAGEVLSDTIRTGFSERFGIPIGQVYGMTETGIISMDLKAECEGAGQLLQGMHVKVEQDELYVRMSQSPYLYEAAGNRYEEGWLRTGDLGAYDEQRRILHVHGRTDSVVTIGGLKVNLGEIEAVLKQHPKVTEIIAVTNPFQQIEAYIGSMQPLAAQEMLLYMKEQVAEYKIPKAFFILPELPKTATGKLIRNRDMLYEHMRSLILNYGVTTMTKEMN</sequence>
<reference evidence="3 4" key="1">
    <citation type="submission" date="2021-07" db="EMBL/GenBank/DDBJ databases">
        <title>Paenibacillus radiodurans sp. nov., isolated from the southeastern edge of Tengger Desert.</title>
        <authorList>
            <person name="Zhang G."/>
        </authorList>
    </citation>
    <scope>NUCLEOTIDE SEQUENCE [LARGE SCALE GENOMIC DNA]</scope>
    <source>
        <strain evidence="3 4">DT7-4</strain>
    </source>
</reference>
<feature type="domain" description="AMP-binding enzyme C-terminal" evidence="2">
    <location>
        <begin position="368"/>
        <end position="437"/>
    </location>
</feature>
<feature type="domain" description="AMP-dependent synthetase/ligase" evidence="1">
    <location>
        <begin position="20"/>
        <end position="308"/>
    </location>
</feature>
<dbReference type="Gene3D" id="3.30.300.30">
    <property type="match status" value="1"/>
</dbReference>
<organism evidence="3 4">
    <name type="scientific">Paenibacillus oenotherae</name>
    <dbReference type="NCBI Taxonomy" id="1435645"/>
    <lineage>
        <taxon>Bacteria</taxon>
        <taxon>Bacillati</taxon>
        <taxon>Bacillota</taxon>
        <taxon>Bacilli</taxon>
        <taxon>Bacillales</taxon>
        <taxon>Paenibacillaceae</taxon>
        <taxon>Paenibacillus</taxon>
    </lineage>
</organism>
<dbReference type="Gene3D" id="3.40.50.12780">
    <property type="entry name" value="N-terminal domain of ligase-like"/>
    <property type="match status" value="1"/>
</dbReference>
<dbReference type="InterPro" id="IPR042099">
    <property type="entry name" value="ANL_N_sf"/>
</dbReference>
<dbReference type="EMBL" id="JAHZIJ010000022">
    <property type="protein sequence ID" value="MBW7477310.1"/>
    <property type="molecule type" value="Genomic_DNA"/>
</dbReference>
<keyword evidence="3" id="KW-0436">Ligase</keyword>
<dbReference type="GO" id="GO:0016874">
    <property type="term" value="F:ligase activity"/>
    <property type="evidence" value="ECO:0007669"/>
    <property type="project" value="UniProtKB-KW"/>
</dbReference>
<dbReference type="PROSITE" id="PS00455">
    <property type="entry name" value="AMP_BINDING"/>
    <property type="match status" value="1"/>
</dbReference>
<accession>A0ABS7DBP1</accession>